<dbReference type="Proteomes" id="UP001549749">
    <property type="component" value="Unassembled WGS sequence"/>
</dbReference>
<evidence type="ECO:0000256" key="4">
    <source>
        <dbReference type="ARBA" id="ARBA00022692"/>
    </source>
</evidence>
<dbReference type="EMBL" id="JBEXAC010000003">
    <property type="protein sequence ID" value="MET7001348.1"/>
    <property type="molecule type" value="Genomic_DNA"/>
</dbReference>
<evidence type="ECO:0000256" key="5">
    <source>
        <dbReference type="ARBA" id="ARBA00022989"/>
    </source>
</evidence>
<evidence type="ECO:0000256" key="3">
    <source>
        <dbReference type="ARBA" id="ARBA00022679"/>
    </source>
</evidence>
<dbReference type="RefSeq" id="WP_354663917.1">
    <property type="nucleotide sequence ID" value="NZ_JBEXAC010000003.1"/>
</dbReference>
<feature type="transmembrane region" description="Helical" evidence="8">
    <location>
        <begin position="169"/>
        <end position="192"/>
    </location>
</feature>
<evidence type="ECO:0000313" key="10">
    <source>
        <dbReference type="Proteomes" id="UP001549749"/>
    </source>
</evidence>
<dbReference type="EC" id="2.4.-.-" evidence="9"/>
<dbReference type="GO" id="GO:0016757">
    <property type="term" value="F:glycosyltransferase activity"/>
    <property type="evidence" value="ECO:0007669"/>
    <property type="project" value="UniProtKB-KW"/>
</dbReference>
<comment type="similarity">
    <text evidence="7">Belongs to the glycosyltransferase 87 family.</text>
</comment>
<comment type="caution">
    <text evidence="9">The sequence shown here is derived from an EMBL/GenBank/DDBJ whole genome shotgun (WGS) entry which is preliminary data.</text>
</comment>
<evidence type="ECO:0000256" key="1">
    <source>
        <dbReference type="ARBA" id="ARBA00004651"/>
    </source>
</evidence>
<keyword evidence="9" id="KW-0328">Glycosyltransferase</keyword>
<feature type="transmembrane region" description="Helical" evidence="8">
    <location>
        <begin position="102"/>
        <end position="120"/>
    </location>
</feature>
<proteinExistence type="inferred from homology"/>
<keyword evidence="3 9" id="KW-0808">Transferase</keyword>
<evidence type="ECO:0000256" key="8">
    <source>
        <dbReference type="SAM" id="Phobius"/>
    </source>
</evidence>
<feature type="transmembrane region" description="Helical" evidence="8">
    <location>
        <begin position="204"/>
        <end position="224"/>
    </location>
</feature>
<feature type="transmembrane region" description="Helical" evidence="8">
    <location>
        <begin position="268"/>
        <end position="288"/>
    </location>
</feature>
<evidence type="ECO:0000256" key="2">
    <source>
        <dbReference type="ARBA" id="ARBA00022475"/>
    </source>
</evidence>
<keyword evidence="5 8" id="KW-1133">Transmembrane helix</keyword>
<accession>A0ABV2TE98</accession>
<protein>
    <submittedName>
        <fullName evidence="9">Glycosyltransferase family 87 protein</fullName>
        <ecNumber evidence="9">2.4.-.-</ecNumber>
    </submittedName>
</protein>
<feature type="transmembrane region" description="Helical" evidence="8">
    <location>
        <begin position="339"/>
        <end position="359"/>
    </location>
</feature>
<comment type="subcellular location">
    <subcellularLocation>
        <location evidence="1">Cell membrane</location>
        <topology evidence="1">Multi-pass membrane protein</topology>
    </subcellularLocation>
</comment>
<gene>
    <name evidence="9" type="ORF">ABR189_28450</name>
</gene>
<evidence type="ECO:0000256" key="7">
    <source>
        <dbReference type="ARBA" id="ARBA00024033"/>
    </source>
</evidence>
<sequence>MTSSTEMSAMLKKRITLASLGEKEWLVLLLWFGLSILGTAKEILDGNINNYLVFKHVFLHVCEQKPLYISYPAEYQDVNLYGPIFSFIIAPFAWLPDKAGAMLWVIANAAFLFVAIRQLPLTRIQQNLILLFSSNELLGASSYLQFNQAIAACIILSFALILKGRNCWAAFFIVLGTLTKIYGIVGLAFFFFSDNRWRFIGSLLLWGLVLFLLPMLLSSPTYIIHSYKEWMEALSFKNEKNVHFEQGVLLQDISALGFIRRVFKLQHLNNLVVIIPAILLFLSQYLMLHWRHNSKFRLLLLCSTLLFPVLFSTSSESPTYIIAFPAICIWYMIQPATKWNNALFIFALIVCSFSHSDVFTPWVRHHIAVPYALKAFPCLLIWLIIIYQILTKKFLPPVSTHVAADTSALNT</sequence>
<feature type="transmembrane region" description="Helical" evidence="8">
    <location>
        <begin position="78"/>
        <end position="95"/>
    </location>
</feature>
<evidence type="ECO:0000313" key="9">
    <source>
        <dbReference type="EMBL" id="MET7001348.1"/>
    </source>
</evidence>
<evidence type="ECO:0000256" key="6">
    <source>
        <dbReference type="ARBA" id="ARBA00023136"/>
    </source>
</evidence>
<keyword evidence="4 8" id="KW-0812">Transmembrane</keyword>
<keyword evidence="10" id="KW-1185">Reference proteome</keyword>
<organism evidence="9 10">
    <name type="scientific">Chitinophaga defluvii</name>
    <dbReference type="NCBI Taxonomy" id="3163343"/>
    <lineage>
        <taxon>Bacteria</taxon>
        <taxon>Pseudomonadati</taxon>
        <taxon>Bacteroidota</taxon>
        <taxon>Chitinophagia</taxon>
        <taxon>Chitinophagales</taxon>
        <taxon>Chitinophagaceae</taxon>
        <taxon>Chitinophaga</taxon>
    </lineage>
</organism>
<dbReference type="Pfam" id="PF09594">
    <property type="entry name" value="GT87"/>
    <property type="match status" value="1"/>
</dbReference>
<keyword evidence="2" id="KW-1003">Cell membrane</keyword>
<reference evidence="9 10" key="1">
    <citation type="submission" date="2024-06" db="EMBL/GenBank/DDBJ databases">
        <title>Chitinophaga defluvii sp. nov., isolated from municipal sewage.</title>
        <authorList>
            <person name="Zhang L."/>
        </authorList>
    </citation>
    <scope>NUCLEOTIDE SEQUENCE [LARGE SCALE GENOMIC DNA]</scope>
    <source>
        <strain evidence="9 10">H8</strain>
    </source>
</reference>
<feature type="transmembrane region" description="Helical" evidence="8">
    <location>
        <begin position="371"/>
        <end position="390"/>
    </location>
</feature>
<keyword evidence="6 8" id="KW-0472">Membrane</keyword>
<name>A0ABV2TE98_9BACT</name>
<dbReference type="InterPro" id="IPR018584">
    <property type="entry name" value="GT87"/>
</dbReference>